<accession>A0A2K2DIT6</accession>
<dbReference type="AlphaFoldDB" id="A0A2K2DIT6"/>
<dbReference type="InParanoid" id="A0A2K2DIT6"/>
<dbReference type="EMBL" id="CM000880">
    <property type="protein sequence ID" value="PNT74189.1"/>
    <property type="molecule type" value="Genomic_DNA"/>
</dbReference>
<reference evidence="1 2" key="1">
    <citation type="journal article" date="2010" name="Nature">
        <title>Genome sequencing and analysis of the model grass Brachypodium distachyon.</title>
        <authorList>
            <consortium name="International Brachypodium Initiative"/>
        </authorList>
    </citation>
    <scope>NUCLEOTIDE SEQUENCE [LARGE SCALE GENOMIC DNA]</scope>
    <source>
        <strain evidence="1 2">Bd21</strain>
    </source>
</reference>
<keyword evidence="3" id="KW-1185">Reference proteome</keyword>
<evidence type="ECO:0000313" key="1">
    <source>
        <dbReference type="EMBL" id="PNT74189.1"/>
    </source>
</evidence>
<sequence length="66" mass="6966">MHAWGSKKLATACMIGQADATSAGPADQARTSSKRRLYMAQLCYVLGRALVGGKEEGAFDPFVGCD</sequence>
<dbReference type="Proteomes" id="UP000008810">
    <property type="component" value="Chromosome 1"/>
</dbReference>
<evidence type="ECO:0000313" key="3">
    <source>
        <dbReference type="Proteomes" id="UP000008810"/>
    </source>
</evidence>
<organism evidence="1">
    <name type="scientific">Brachypodium distachyon</name>
    <name type="common">Purple false brome</name>
    <name type="synonym">Trachynia distachya</name>
    <dbReference type="NCBI Taxonomy" id="15368"/>
    <lineage>
        <taxon>Eukaryota</taxon>
        <taxon>Viridiplantae</taxon>
        <taxon>Streptophyta</taxon>
        <taxon>Embryophyta</taxon>
        <taxon>Tracheophyta</taxon>
        <taxon>Spermatophyta</taxon>
        <taxon>Magnoliopsida</taxon>
        <taxon>Liliopsida</taxon>
        <taxon>Poales</taxon>
        <taxon>Poaceae</taxon>
        <taxon>BOP clade</taxon>
        <taxon>Pooideae</taxon>
        <taxon>Stipodae</taxon>
        <taxon>Brachypodieae</taxon>
        <taxon>Brachypodium</taxon>
    </lineage>
</organism>
<dbReference type="Gramene" id="PNT74189">
    <property type="protein sequence ID" value="PNT74189"/>
    <property type="gene ID" value="BRADI_1g09613v3"/>
</dbReference>
<reference evidence="1" key="2">
    <citation type="submission" date="2017-06" db="EMBL/GenBank/DDBJ databases">
        <title>WGS assembly of Brachypodium distachyon.</title>
        <authorList>
            <consortium name="The International Brachypodium Initiative"/>
            <person name="Lucas S."/>
            <person name="Harmon-Smith M."/>
            <person name="Lail K."/>
            <person name="Tice H."/>
            <person name="Grimwood J."/>
            <person name="Bruce D."/>
            <person name="Barry K."/>
            <person name="Shu S."/>
            <person name="Lindquist E."/>
            <person name="Wang M."/>
            <person name="Pitluck S."/>
            <person name="Vogel J.P."/>
            <person name="Garvin D.F."/>
            <person name="Mockler T.C."/>
            <person name="Schmutz J."/>
            <person name="Rokhsar D."/>
            <person name="Bevan M.W."/>
        </authorList>
    </citation>
    <scope>NUCLEOTIDE SEQUENCE</scope>
    <source>
        <strain evidence="1">Bd21</strain>
    </source>
</reference>
<gene>
    <name evidence="1" type="ORF">BRADI_1g09613v3</name>
</gene>
<dbReference type="EnsemblPlants" id="PNT74189">
    <property type="protein sequence ID" value="PNT74189"/>
    <property type="gene ID" value="BRADI_1g09613v3"/>
</dbReference>
<reference evidence="2" key="3">
    <citation type="submission" date="2018-08" db="UniProtKB">
        <authorList>
            <consortium name="EnsemblPlants"/>
        </authorList>
    </citation>
    <scope>IDENTIFICATION</scope>
    <source>
        <strain evidence="2">cv. Bd21</strain>
    </source>
</reference>
<evidence type="ECO:0000313" key="2">
    <source>
        <dbReference type="EnsemblPlants" id="PNT74189"/>
    </source>
</evidence>
<name>A0A2K2DIT6_BRADI</name>
<protein>
    <submittedName>
        <fullName evidence="1 2">Uncharacterized protein</fullName>
    </submittedName>
</protein>
<proteinExistence type="predicted"/>